<dbReference type="Proteomes" id="UP001497680">
    <property type="component" value="Unassembled WGS sequence"/>
</dbReference>
<name>A0ACC0D7N2_9PEZI</name>
<gene>
    <name evidence="1" type="ORF">F4821DRAFT_81581</name>
</gene>
<protein>
    <submittedName>
        <fullName evidence="1">Uncharacterized protein</fullName>
    </submittedName>
</protein>
<evidence type="ECO:0000313" key="1">
    <source>
        <dbReference type="EMBL" id="KAI6088744.1"/>
    </source>
</evidence>
<sequence>MNLGPKSNNAFKQQQPTYHLAPNFTTRPFPDGPLELGTLVEDIRQYYPLNQGASRIPIPLGQRYSDIKEDINVSLKNSRDGEASLIAKALSHSVSGEASLKGEKKDEDIYKIQKLETSYFYPQPSYIKKCLQLSDVEDYLDMGEHKEPVYLITGLKIAWGATISTERSRRYNGEAEVGLTVPGGLIDVNVEAKAAAGGHSTMSSSFGKPTDFVLGIQVQKIYHKKKIFSAERVLTTTRVVKGAVLVDDDEAEAEVEDDDTEDNFIIAALDDAEMWGLVPWCEKDSQGQDEKWIVPIDIL</sequence>
<comment type="caution">
    <text evidence="1">The sequence shown here is derived from an EMBL/GenBank/DDBJ whole genome shotgun (WGS) entry which is preliminary data.</text>
</comment>
<accession>A0ACC0D7N2</accession>
<proteinExistence type="predicted"/>
<keyword evidence="2" id="KW-1185">Reference proteome</keyword>
<reference evidence="1 2" key="1">
    <citation type="journal article" date="2022" name="New Phytol.">
        <title>Ecological generalism drives hyperdiversity of secondary metabolite gene clusters in xylarialean endophytes.</title>
        <authorList>
            <person name="Franco M.E.E."/>
            <person name="Wisecaver J.H."/>
            <person name="Arnold A.E."/>
            <person name="Ju Y.M."/>
            <person name="Slot J.C."/>
            <person name="Ahrendt S."/>
            <person name="Moore L.P."/>
            <person name="Eastman K.E."/>
            <person name="Scott K."/>
            <person name="Konkel Z."/>
            <person name="Mondo S.J."/>
            <person name="Kuo A."/>
            <person name="Hayes R.D."/>
            <person name="Haridas S."/>
            <person name="Andreopoulos B."/>
            <person name="Riley R."/>
            <person name="LaButti K."/>
            <person name="Pangilinan J."/>
            <person name="Lipzen A."/>
            <person name="Amirebrahimi M."/>
            <person name="Yan J."/>
            <person name="Adam C."/>
            <person name="Keymanesh K."/>
            <person name="Ng V."/>
            <person name="Louie K."/>
            <person name="Northen T."/>
            <person name="Drula E."/>
            <person name="Henrissat B."/>
            <person name="Hsieh H.M."/>
            <person name="Youens-Clark K."/>
            <person name="Lutzoni F."/>
            <person name="Miadlikowska J."/>
            <person name="Eastwood D.C."/>
            <person name="Hamelin R.C."/>
            <person name="Grigoriev I.V."/>
            <person name="U'Ren J.M."/>
        </authorList>
    </citation>
    <scope>NUCLEOTIDE SEQUENCE [LARGE SCALE GENOMIC DNA]</scope>
    <source>
        <strain evidence="1 2">ER1909</strain>
    </source>
</reference>
<dbReference type="EMBL" id="MU394299">
    <property type="protein sequence ID" value="KAI6088744.1"/>
    <property type="molecule type" value="Genomic_DNA"/>
</dbReference>
<organism evidence="1 2">
    <name type="scientific">Hypoxylon rubiginosum</name>
    <dbReference type="NCBI Taxonomy" id="110542"/>
    <lineage>
        <taxon>Eukaryota</taxon>
        <taxon>Fungi</taxon>
        <taxon>Dikarya</taxon>
        <taxon>Ascomycota</taxon>
        <taxon>Pezizomycotina</taxon>
        <taxon>Sordariomycetes</taxon>
        <taxon>Xylariomycetidae</taxon>
        <taxon>Xylariales</taxon>
        <taxon>Hypoxylaceae</taxon>
        <taxon>Hypoxylon</taxon>
    </lineage>
</organism>
<evidence type="ECO:0000313" key="2">
    <source>
        <dbReference type="Proteomes" id="UP001497680"/>
    </source>
</evidence>